<organism evidence="6">
    <name type="scientific">Methanothermobacter wolfeii</name>
    <name type="common">Methanobacterium wolfei</name>
    <dbReference type="NCBI Taxonomy" id="145261"/>
    <lineage>
        <taxon>Archaea</taxon>
        <taxon>Methanobacteriati</taxon>
        <taxon>Methanobacteriota</taxon>
        <taxon>Methanomada group</taxon>
        <taxon>Methanobacteria</taxon>
        <taxon>Methanobacteriales</taxon>
        <taxon>Methanobacteriaceae</taxon>
        <taxon>Methanothermobacter</taxon>
    </lineage>
</organism>
<feature type="transmembrane region" description="Helical" evidence="5">
    <location>
        <begin position="20"/>
        <end position="44"/>
    </location>
</feature>
<dbReference type="PANTHER" id="PTHR43427">
    <property type="entry name" value="CHLORIDE CHANNEL PROTEIN CLC-E"/>
    <property type="match status" value="1"/>
</dbReference>
<accession>A0A9E7UMH9</accession>
<evidence type="ECO:0000313" key="6">
    <source>
        <dbReference type="EMBL" id="UXH30922.1"/>
    </source>
</evidence>
<dbReference type="GO" id="GO:0015108">
    <property type="term" value="F:chloride transmembrane transporter activity"/>
    <property type="evidence" value="ECO:0007669"/>
    <property type="project" value="InterPro"/>
</dbReference>
<dbReference type="InterPro" id="IPR050368">
    <property type="entry name" value="ClC-type_chloride_channel"/>
</dbReference>
<feature type="transmembrane region" description="Helical" evidence="5">
    <location>
        <begin position="180"/>
        <end position="203"/>
    </location>
</feature>
<evidence type="ECO:0000256" key="4">
    <source>
        <dbReference type="ARBA" id="ARBA00023136"/>
    </source>
</evidence>
<feature type="transmembrane region" description="Helical" evidence="5">
    <location>
        <begin position="353"/>
        <end position="382"/>
    </location>
</feature>
<dbReference type="SUPFAM" id="SSF81340">
    <property type="entry name" value="Clc chloride channel"/>
    <property type="match status" value="1"/>
</dbReference>
<dbReference type="AlphaFoldDB" id="A0A9E7UMH9"/>
<dbReference type="InterPro" id="IPR014743">
    <property type="entry name" value="Cl-channel_core"/>
</dbReference>
<feature type="transmembrane region" description="Helical" evidence="5">
    <location>
        <begin position="148"/>
        <end position="171"/>
    </location>
</feature>
<reference evidence="6" key="1">
    <citation type="submission" date="2022-09" db="EMBL/GenBank/DDBJ databases">
        <title>Characterization of three MwoI isoschizomers from sequenced genome and metagenomes.</title>
        <authorList>
            <person name="Fomenkov A."/>
            <person name="Xu S.Y."/>
            <person name="Roberts R.J."/>
        </authorList>
    </citation>
    <scope>NUCLEOTIDE SEQUENCE</scope>
    <source>
        <strain evidence="6">DSM 2970</strain>
    </source>
</reference>
<feature type="transmembrane region" description="Helical" evidence="5">
    <location>
        <begin position="389"/>
        <end position="407"/>
    </location>
</feature>
<feature type="transmembrane region" description="Helical" evidence="5">
    <location>
        <begin position="267"/>
        <end position="285"/>
    </location>
</feature>
<dbReference type="RefSeq" id="WP_261599366.1">
    <property type="nucleotide sequence ID" value="NZ_CP104550.1"/>
</dbReference>
<dbReference type="Gene3D" id="1.10.3080.10">
    <property type="entry name" value="Clc chloride channel"/>
    <property type="match status" value="1"/>
</dbReference>
<dbReference type="EMBL" id="CP104550">
    <property type="protein sequence ID" value="UXH30922.1"/>
    <property type="molecule type" value="Genomic_DNA"/>
</dbReference>
<feature type="transmembrane region" description="Helical" evidence="5">
    <location>
        <begin position="322"/>
        <end position="347"/>
    </location>
</feature>
<feature type="transmembrane region" description="Helical" evidence="5">
    <location>
        <begin position="297"/>
        <end position="315"/>
    </location>
</feature>
<proteinExistence type="predicted"/>
<feature type="transmembrane region" description="Helical" evidence="5">
    <location>
        <begin position="56"/>
        <end position="77"/>
    </location>
</feature>
<comment type="subcellular location">
    <subcellularLocation>
        <location evidence="1">Membrane</location>
        <topology evidence="1">Multi-pass membrane protein</topology>
    </subcellularLocation>
</comment>
<dbReference type="Pfam" id="PF00654">
    <property type="entry name" value="Voltage_CLC"/>
    <property type="match status" value="1"/>
</dbReference>
<keyword evidence="4 5" id="KW-0472">Membrane</keyword>
<feature type="transmembrane region" description="Helical" evidence="5">
    <location>
        <begin position="223"/>
        <end position="246"/>
    </location>
</feature>
<evidence type="ECO:0000256" key="3">
    <source>
        <dbReference type="ARBA" id="ARBA00022989"/>
    </source>
</evidence>
<evidence type="ECO:0000256" key="5">
    <source>
        <dbReference type="SAM" id="Phobius"/>
    </source>
</evidence>
<keyword evidence="3 5" id="KW-1133">Transmembrane helix</keyword>
<dbReference type="GO" id="GO:0016020">
    <property type="term" value="C:membrane"/>
    <property type="evidence" value="ECO:0007669"/>
    <property type="project" value="UniProtKB-SubCell"/>
</dbReference>
<name>A0A9E7UMH9_METWO</name>
<dbReference type="CDD" id="cd00400">
    <property type="entry name" value="Voltage_gated_ClC"/>
    <property type="match status" value="1"/>
</dbReference>
<dbReference type="InterPro" id="IPR001807">
    <property type="entry name" value="ClC"/>
</dbReference>
<gene>
    <name evidence="6" type="ORF">N5910_05065</name>
</gene>
<evidence type="ECO:0000256" key="2">
    <source>
        <dbReference type="ARBA" id="ARBA00022692"/>
    </source>
</evidence>
<dbReference type="PANTHER" id="PTHR43427:SF12">
    <property type="entry name" value="CHLORIDE TRANSPORTER"/>
    <property type="match status" value="1"/>
</dbReference>
<sequence>MKGDFDLSSRAYWEKMGWGIVLGLTGALSALMFVSAVTVGHSFIMPYTGDISPFSGSPWIVVLMTGAGLMVGILNRYTPAGEMDVFEALNRGYLDPEPVPSSVMVSLISLVGGFSLGPEVTTGMLAGGTGAWISEKRKLDPEKTRINVISSISGAWSGLFTSPSVMILVLLESKHKQSVVFYGTLLIALISAVIGFAIFYVLQDYNYAHVLGLLSPPVYKLEIWHLGVSILLGILAVPVALIFIVLNKIFKRFIMPLKGKPVIRSTLGGFLIGLLAVAVPTTFGLGTETIPVITEQAAEIGFILLLVFAFTKLVALSGALNFGFIGGPIFSLLFAGSCLGNAIHQIFPQIPPGLALGCMMVAVPAALVPVPLSLAILVILVIGLSPLNALPVFLAALVAFSITRGLLLKGVEE</sequence>
<protein>
    <submittedName>
        <fullName evidence="6">Chloride channel protein</fullName>
    </submittedName>
</protein>
<dbReference type="Proteomes" id="UP001065373">
    <property type="component" value="Chromosome"/>
</dbReference>
<evidence type="ECO:0000256" key="1">
    <source>
        <dbReference type="ARBA" id="ARBA00004141"/>
    </source>
</evidence>
<keyword evidence="2 5" id="KW-0812">Transmembrane</keyword>
<dbReference type="GeneID" id="75106599"/>